<feature type="transmembrane region" description="Helical" evidence="1">
    <location>
        <begin position="364"/>
        <end position="388"/>
    </location>
</feature>
<organism evidence="2 3">
    <name type="scientific">Amycolatopsis heterodermiae</name>
    <dbReference type="NCBI Taxonomy" id="3110235"/>
    <lineage>
        <taxon>Bacteria</taxon>
        <taxon>Bacillati</taxon>
        <taxon>Actinomycetota</taxon>
        <taxon>Actinomycetes</taxon>
        <taxon>Pseudonocardiales</taxon>
        <taxon>Pseudonocardiaceae</taxon>
        <taxon>Amycolatopsis</taxon>
    </lineage>
</organism>
<protein>
    <recommendedName>
        <fullName evidence="4">DUF2207 domain-containing protein</fullName>
    </recommendedName>
</protein>
<feature type="transmembrane region" description="Helical" evidence="1">
    <location>
        <begin position="394"/>
        <end position="415"/>
    </location>
</feature>
<proteinExistence type="predicted"/>
<evidence type="ECO:0000313" key="2">
    <source>
        <dbReference type="EMBL" id="MEA5358947.1"/>
    </source>
</evidence>
<comment type="caution">
    <text evidence="2">The sequence shown here is derived from an EMBL/GenBank/DDBJ whole genome shotgun (WGS) entry which is preliminary data.</text>
</comment>
<evidence type="ECO:0000256" key="1">
    <source>
        <dbReference type="SAM" id="Phobius"/>
    </source>
</evidence>
<keyword evidence="1" id="KW-0812">Transmembrane</keyword>
<dbReference type="Proteomes" id="UP001304298">
    <property type="component" value="Unassembled WGS sequence"/>
</dbReference>
<keyword evidence="1" id="KW-0472">Membrane</keyword>
<keyword evidence="3" id="KW-1185">Reference proteome</keyword>
<gene>
    <name evidence="2" type="ORF">VA596_05325</name>
</gene>
<feature type="transmembrane region" description="Helical" evidence="1">
    <location>
        <begin position="164"/>
        <end position="183"/>
    </location>
</feature>
<dbReference type="EMBL" id="JAYFSI010000001">
    <property type="protein sequence ID" value="MEA5358947.1"/>
    <property type="molecule type" value="Genomic_DNA"/>
</dbReference>
<dbReference type="RefSeq" id="WP_323324187.1">
    <property type="nucleotide sequence ID" value="NZ_JAYFSI010000001.1"/>
</dbReference>
<sequence>MTTMSPPAERAHLLRLGELRFRVFSGAAVVQISPEQWGLHAHEVRQTALGRRYRETPPEQAGFLRFEFAPGFFPPHFDRGPGTAAARRRLDRLLTGQDQFWASLRRLELARADVGAAAATAGMTVVAEASDPGDRLVLLRRAGLPDEQLRPRTAQRITHHRVQYWLFTVFAASLVAAGAWALFERTTAPLLLTAGATTVLVVLRVVAGRSPRLQWLDAPFTGERQVAVPFPPSLSAELLGEVASLYGYFYGGPYIAGRNDESSLFVKCRPGLVFGTPAPALPPAAEPVVEAPGRERWLRNHLDGRDELWLSVRHAKLPPARIAEIAGGEGLLPAGECADPTDRLLLLRRDPAAPPRASGFRMSFAGFLAPVAWLVLCAGGSGVTAAVTGDTRPFTIGFALVVAGVWPMAWVLRVFPRSTRVGWLANEFTGKDSVTFFSEPFGVSSELVRQVAASRGYVFSSQTATRAQGTLVTYVRYR</sequence>
<evidence type="ECO:0000313" key="3">
    <source>
        <dbReference type="Proteomes" id="UP001304298"/>
    </source>
</evidence>
<keyword evidence="1" id="KW-1133">Transmembrane helix</keyword>
<feature type="transmembrane region" description="Helical" evidence="1">
    <location>
        <begin position="189"/>
        <end position="207"/>
    </location>
</feature>
<accession>A0ABU5QYD9</accession>
<evidence type="ECO:0008006" key="4">
    <source>
        <dbReference type="Google" id="ProtNLM"/>
    </source>
</evidence>
<reference evidence="2 3" key="1">
    <citation type="submission" date="2023-12" db="EMBL/GenBank/DDBJ databases">
        <title>Amycolatopsis sp. V23-08.</title>
        <authorList>
            <person name="Somphong A."/>
        </authorList>
    </citation>
    <scope>NUCLEOTIDE SEQUENCE [LARGE SCALE GENOMIC DNA]</scope>
    <source>
        <strain evidence="2 3">V23-08</strain>
    </source>
</reference>
<name>A0ABU5QYD9_9PSEU</name>